<dbReference type="GO" id="GO:0005829">
    <property type="term" value="C:cytosol"/>
    <property type="evidence" value="ECO:0007669"/>
    <property type="project" value="TreeGrafter"/>
</dbReference>
<evidence type="ECO:0000256" key="1">
    <source>
        <dbReference type="ARBA" id="ARBA00023002"/>
    </source>
</evidence>
<dbReference type="PANTHER" id="PTHR30137:SF8">
    <property type="entry name" value="BLR5498 PROTEIN"/>
    <property type="match status" value="1"/>
</dbReference>
<evidence type="ECO:0000313" key="4">
    <source>
        <dbReference type="EMBL" id="SFR89071.1"/>
    </source>
</evidence>
<dbReference type="SUPFAM" id="SSF51679">
    <property type="entry name" value="Bacterial luciferase-like"/>
    <property type="match status" value="1"/>
</dbReference>
<reference evidence="4 5" key="1">
    <citation type="submission" date="2016-10" db="EMBL/GenBank/DDBJ databases">
        <authorList>
            <person name="de Groot N.N."/>
        </authorList>
    </citation>
    <scope>NUCLEOTIDE SEQUENCE [LARGE SCALE GENOMIC DNA]</scope>
    <source>
        <strain evidence="4 5">S5-249</strain>
    </source>
</reference>
<dbReference type="EMBL" id="FOZG01000001">
    <property type="protein sequence ID" value="SFR89071.1"/>
    <property type="molecule type" value="Genomic_DNA"/>
</dbReference>
<keyword evidence="2 4" id="KW-0503">Monooxygenase</keyword>
<dbReference type="GO" id="GO:0016705">
    <property type="term" value="F:oxidoreductase activity, acting on paired donors, with incorporation or reduction of molecular oxygen"/>
    <property type="evidence" value="ECO:0007669"/>
    <property type="project" value="InterPro"/>
</dbReference>
<dbReference type="Proteomes" id="UP000198824">
    <property type="component" value="Unassembled WGS sequence"/>
</dbReference>
<dbReference type="STRING" id="1166337.SAMN05192580_1583"/>
<name>A0A1I6KCY8_9SPHN</name>
<dbReference type="RefSeq" id="WP_093313031.1">
    <property type="nucleotide sequence ID" value="NZ_FOZG01000001.1"/>
</dbReference>
<feature type="domain" description="Luciferase-like" evidence="3">
    <location>
        <begin position="22"/>
        <end position="263"/>
    </location>
</feature>
<gene>
    <name evidence="4" type="ORF">SAMN05192580_1583</name>
</gene>
<dbReference type="GO" id="GO:0004497">
    <property type="term" value="F:monooxygenase activity"/>
    <property type="evidence" value="ECO:0007669"/>
    <property type="project" value="UniProtKB-KW"/>
</dbReference>
<evidence type="ECO:0000256" key="2">
    <source>
        <dbReference type="ARBA" id="ARBA00023033"/>
    </source>
</evidence>
<dbReference type="PANTHER" id="PTHR30137">
    <property type="entry name" value="LUCIFERASE-LIKE MONOOXYGENASE"/>
    <property type="match status" value="1"/>
</dbReference>
<protein>
    <submittedName>
        <fullName evidence="4">Flavin-dependent oxidoreductase, luciferase family (Includes alkanesulfonate monooxygenase SsuD and methylene tetrahydromethanopterin reductase)</fullName>
    </submittedName>
</protein>
<evidence type="ECO:0000313" key="5">
    <source>
        <dbReference type="Proteomes" id="UP000198824"/>
    </source>
</evidence>
<dbReference type="InterPro" id="IPR036661">
    <property type="entry name" value="Luciferase-like_sf"/>
</dbReference>
<keyword evidence="1" id="KW-0560">Oxidoreductase</keyword>
<dbReference type="InterPro" id="IPR050766">
    <property type="entry name" value="Bact_Lucif_Oxidored"/>
</dbReference>
<proteinExistence type="predicted"/>
<keyword evidence="5" id="KW-1185">Reference proteome</keyword>
<dbReference type="Pfam" id="PF00296">
    <property type="entry name" value="Bac_luciferase"/>
    <property type="match status" value="1"/>
</dbReference>
<dbReference type="InterPro" id="IPR011251">
    <property type="entry name" value="Luciferase-like_dom"/>
</dbReference>
<dbReference type="OrthoDB" id="8477406at2"/>
<dbReference type="Gene3D" id="3.20.20.30">
    <property type="entry name" value="Luciferase-like domain"/>
    <property type="match status" value="1"/>
</dbReference>
<organism evidence="4 5">
    <name type="scientific">Sphingomonas jatrophae</name>
    <dbReference type="NCBI Taxonomy" id="1166337"/>
    <lineage>
        <taxon>Bacteria</taxon>
        <taxon>Pseudomonadati</taxon>
        <taxon>Pseudomonadota</taxon>
        <taxon>Alphaproteobacteria</taxon>
        <taxon>Sphingomonadales</taxon>
        <taxon>Sphingomonadaceae</taxon>
        <taxon>Sphingomonas</taxon>
    </lineage>
</organism>
<dbReference type="AlphaFoldDB" id="A0A1I6KCY8"/>
<evidence type="ECO:0000259" key="3">
    <source>
        <dbReference type="Pfam" id="PF00296"/>
    </source>
</evidence>
<accession>A0A1I6KCY8</accession>
<sequence length="338" mass="37377">MELNLRYDMNRAEFGAPHEALYRTAIEQSVWADKLGFKQVYLAEHHGAEGGYCPSSMIQAASILGCTQTILAHLSALVVTMHDPLRLAEDLAVLDLLSKGRLVFTAGMGYRPHEFEMFGKDMSKRLAIQTEALDTCAKAWTGEPFEYHGRTVRVTPKPYTPGGPKIYMGGSTEKSALRAARKGYQYFPGTPDLFRIYKEEREKHGFPPPEELVTPGPSFLYVSDDPERDWPLLAPHIAYAFNTYAEWAKERGEGSTRYSAAETVEELKKMPNIKVVTPDECVEIAKALGNGGQLTFHALLGGIDPDLSWASLRLFEKAVLPRLVDLGLADGQPAALAA</sequence>